<keyword evidence="1" id="KW-0175">Coiled coil</keyword>
<dbReference type="Proteomes" id="UP000605259">
    <property type="component" value="Unassembled WGS sequence"/>
</dbReference>
<organism evidence="2 3">
    <name type="scientific">Priestia taiwanensis</name>
    <dbReference type="NCBI Taxonomy" id="1347902"/>
    <lineage>
        <taxon>Bacteria</taxon>
        <taxon>Bacillati</taxon>
        <taxon>Bacillota</taxon>
        <taxon>Bacilli</taxon>
        <taxon>Bacillales</taxon>
        <taxon>Bacillaceae</taxon>
        <taxon>Priestia</taxon>
    </lineage>
</organism>
<comment type="caution">
    <text evidence="2">The sequence shown here is derived from an EMBL/GenBank/DDBJ whole genome shotgun (WGS) entry which is preliminary data.</text>
</comment>
<gene>
    <name evidence="2" type="ORF">GCM10007140_33850</name>
</gene>
<accession>A0A917AW91</accession>
<proteinExistence type="predicted"/>
<dbReference type="PANTHER" id="PTHR33558">
    <property type="entry name" value="GLUTAREDOXIN-LIKE PROTEIN C5ORF63 HOMOLOG"/>
    <property type="match status" value="1"/>
</dbReference>
<dbReference type="InterPro" id="IPR036249">
    <property type="entry name" value="Thioredoxin-like_sf"/>
</dbReference>
<dbReference type="Pfam" id="PF05768">
    <property type="entry name" value="Glrx-like"/>
    <property type="match status" value="1"/>
</dbReference>
<name>A0A917AW91_9BACI</name>
<dbReference type="InterPro" id="IPR008554">
    <property type="entry name" value="Glutaredoxin-like"/>
</dbReference>
<reference evidence="2" key="2">
    <citation type="submission" date="2020-09" db="EMBL/GenBank/DDBJ databases">
        <authorList>
            <person name="Sun Q."/>
            <person name="Zhou Y."/>
        </authorList>
    </citation>
    <scope>NUCLEOTIDE SEQUENCE</scope>
    <source>
        <strain evidence="2">CGMCC 1.12698</strain>
    </source>
</reference>
<evidence type="ECO:0000313" key="3">
    <source>
        <dbReference type="Proteomes" id="UP000605259"/>
    </source>
</evidence>
<dbReference type="AlphaFoldDB" id="A0A917AW91"/>
<protein>
    <submittedName>
        <fullName evidence="2">Thioredoxin family protein</fullName>
    </submittedName>
</protein>
<keyword evidence="3" id="KW-1185">Reference proteome</keyword>
<evidence type="ECO:0000256" key="1">
    <source>
        <dbReference type="SAM" id="Coils"/>
    </source>
</evidence>
<dbReference type="SUPFAM" id="SSF52833">
    <property type="entry name" value="Thioredoxin-like"/>
    <property type="match status" value="1"/>
</dbReference>
<feature type="coiled-coil region" evidence="1">
    <location>
        <begin position="15"/>
        <end position="42"/>
    </location>
</feature>
<evidence type="ECO:0000313" key="2">
    <source>
        <dbReference type="EMBL" id="GGE81494.1"/>
    </source>
</evidence>
<sequence>MVKLKMYSKDKCCLCEDAKKVLHKLQEEMTFEIEEIDIYTDDVLLEKYQIMIPVIEVSEEVLAYGIIKEEHLRQKIVKYF</sequence>
<dbReference type="InterPro" id="IPR052565">
    <property type="entry name" value="Glutaredoxin-like_YDR286C"/>
</dbReference>
<dbReference type="Gene3D" id="3.40.30.10">
    <property type="entry name" value="Glutaredoxin"/>
    <property type="match status" value="1"/>
</dbReference>
<dbReference type="PANTHER" id="PTHR33558:SF1">
    <property type="entry name" value="GLUTAREDOXIN-LIKE PROTEIN C5ORF63 HOMOLOG"/>
    <property type="match status" value="1"/>
</dbReference>
<reference evidence="2" key="1">
    <citation type="journal article" date="2014" name="Int. J. Syst. Evol. Microbiol.">
        <title>Complete genome sequence of Corynebacterium casei LMG S-19264T (=DSM 44701T), isolated from a smear-ripened cheese.</title>
        <authorList>
            <consortium name="US DOE Joint Genome Institute (JGI-PGF)"/>
            <person name="Walter F."/>
            <person name="Albersmeier A."/>
            <person name="Kalinowski J."/>
            <person name="Ruckert C."/>
        </authorList>
    </citation>
    <scope>NUCLEOTIDE SEQUENCE</scope>
    <source>
        <strain evidence="2">CGMCC 1.12698</strain>
    </source>
</reference>
<dbReference type="RefSeq" id="WP_188389668.1">
    <property type="nucleotide sequence ID" value="NZ_BMFK01000004.1"/>
</dbReference>
<dbReference type="EMBL" id="BMFK01000004">
    <property type="protein sequence ID" value="GGE81494.1"/>
    <property type="molecule type" value="Genomic_DNA"/>
</dbReference>